<evidence type="ECO:0000259" key="3">
    <source>
        <dbReference type="PROSITE" id="PS50883"/>
    </source>
</evidence>
<comment type="caution">
    <text evidence="5">The sequence shown here is derived from an EMBL/GenBank/DDBJ whole genome shotgun (WGS) entry which is preliminary data.</text>
</comment>
<dbReference type="PROSITE" id="PS50883">
    <property type="entry name" value="EAL"/>
    <property type="match status" value="1"/>
</dbReference>
<organism evidence="5 6">
    <name type="scientific">Rheinheimera muenzenbergensis</name>
    <dbReference type="NCBI Taxonomy" id="1193628"/>
    <lineage>
        <taxon>Bacteria</taxon>
        <taxon>Pseudomonadati</taxon>
        <taxon>Pseudomonadota</taxon>
        <taxon>Gammaproteobacteria</taxon>
        <taxon>Chromatiales</taxon>
        <taxon>Chromatiaceae</taxon>
        <taxon>Rheinheimera</taxon>
    </lineage>
</organism>
<dbReference type="NCBIfam" id="TIGR00254">
    <property type="entry name" value="GGDEF"/>
    <property type="match status" value="1"/>
</dbReference>
<gene>
    <name evidence="5" type="ORF">MN202_05335</name>
</gene>
<dbReference type="Proteomes" id="UP001375382">
    <property type="component" value="Unassembled WGS sequence"/>
</dbReference>
<evidence type="ECO:0000259" key="2">
    <source>
        <dbReference type="PROSITE" id="PS50113"/>
    </source>
</evidence>
<dbReference type="SUPFAM" id="SSF55073">
    <property type="entry name" value="Nucleotide cyclase"/>
    <property type="match status" value="1"/>
</dbReference>
<dbReference type="SMART" id="SM00091">
    <property type="entry name" value="PAS"/>
    <property type="match status" value="1"/>
</dbReference>
<evidence type="ECO:0000313" key="6">
    <source>
        <dbReference type="Proteomes" id="UP001375382"/>
    </source>
</evidence>
<protein>
    <submittedName>
        <fullName evidence="5">EAL domain-containing protein</fullName>
    </submittedName>
</protein>
<dbReference type="NCBIfam" id="TIGR00229">
    <property type="entry name" value="sensory_box"/>
    <property type="match status" value="1"/>
</dbReference>
<dbReference type="Gene3D" id="3.20.20.450">
    <property type="entry name" value="EAL domain"/>
    <property type="match status" value="1"/>
</dbReference>
<dbReference type="PANTHER" id="PTHR44757">
    <property type="entry name" value="DIGUANYLATE CYCLASE DGCP"/>
    <property type="match status" value="1"/>
</dbReference>
<dbReference type="InterPro" id="IPR000160">
    <property type="entry name" value="GGDEF_dom"/>
</dbReference>
<dbReference type="InterPro" id="IPR035919">
    <property type="entry name" value="EAL_sf"/>
</dbReference>
<dbReference type="InterPro" id="IPR029787">
    <property type="entry name" value="Nucleotide_cyclase"/>
</dbReference>
<dbReference type="SMART" id="SM00052">
    <property type="entry name" value="EAL"/>
    <property type="match status" value="1"/>
</dbReference>
<feature type="domain" description="GGDEF" evidence="4">
    <location>
        <begin position="446"/>
        <end position="583"/>
    </location>
</feature>
<dbReference type="InterPro" id="IPR000014">
    <property type="entry name" value="PAS"/>
</dbReference>
<evidence type="ECO:0000259" key="4">
    <source>
        <dbReference type="PROSITE" id="PS50887"/>
    </source>
</evidence>
<dbReference type="InterPro" id="IPR001633">
    <property type="entry name" value="EAL_dom"/>
</dbReference>
<dbReference type="CDD" id="cd01948">
    <property type="entry name" value="EAL"/>
    <property type="match status" value="1"/>
</dbReference>
<name>A0ABU8C404_9GAMM</name>
<feature type="domain" description="PAC" evidence="2">
    <location>
        <begin position="361"/>
        <end position="414"/>
    </location>
</feature>
<dbReference type="SMART" id="SM00062">
    <property type="entry name" value="PBPb"/>
    <property type="match status" value="1"/>
</dbReference>
<dbReference type="Gene3D" id="3.40.190.10">
    <property type="entry name" value="Periplasmic binding protein-like II"/>
    <property type="match status" value="2"/>
</dbReference>
<dbReference type="PROSITE" id="PS50112">
    <property type="entry name" value="PAS"/>
    <property type="match status" value="1"/>
</dbReference>
<dbReference type="InterPro" id="IPR013656">
    <property type="entry name" value="PAS_4"/>
</dbReference>
<dbReference type="InterPro" id="IPR001638">
    <property type="entry name" value="Solute-binding_3/MltF_N"/>
</dbReference>
<dbReference type="SUPFAM" id="SSF141868">
    <property type="entry name" value="EAL domain-like"/>
    <property type="match status" value="1"/>
</dbReference>
<dbReference type="Gene3D" id="3.30.70.270">
    <property type="match status" value="1"/>
</dbReference>
<dbReference type="SUPFAM" id="SSF55785">
    <property type="entry name" value="PYP-like sensor domain (PAS domain)"/>
    <property type="match status" value="1"/>
</dbReference>
<dbReference type="Pfam" id="PF00497">
    <property type="entry name" value="SBP_bac_3"/>
    <property type="match status" value="1"/>
</dbReference>
<dbReference type="RefSeq" id="WP_335735059.1">
    <property type="nucleotide sequence ID" value="NZ_JALAAR010000003.1"/>
</dbReference>
<dbReference type="PANTHER" id="PTHR44757:SF2">
    <property type="entry name" value="BIOFILM ARCHITECTURE MAINTENANCE PROTEIN MBAA"/>
    <property type="match status" value="1"/>
</dbReference>
<evidence type="ECO:0000259" key="1">
    <source>
        <dbReference type="PROSITE" id="PS50112"/>
    </source>
</evidence>
<dbReference type="InterPro" id="IPR052155">
    <property type="entry name" value="Biofilm_reg_signaling"/>
</dbReference>
<keyword evidence="6" id="KW-1185">Reference proteome</keyword>
<dbReference type="PROSITE" id="PS50113">
    <property type="entry name" value="PAC"/>
    <property type="match status" value="1"/>
</dbReference>
<proteinExistence type="predicted"/>
<dbReference type="CDD" id="cd01949">
    <property type="entry name" value="GGDEF"/>
    <property type="match status" value="1"/>
</dbReference>
<dbReference type="Pfam" id="PF00990">
    <property type="entry name" value="GGDEF"/>
    <property type="match status" value="1"/>
</dbReference>
<dbReference type="InterPro" id="IPR000700">
    <property type="entry name" value="PAS-assoc_C"/>
</dbReference>
<dbReference type="Pfam" id="PF08448">
    <property type="entry name" value="PAS_4"/>
    <property type="match status" value="1"/>
</dbReference>
<dbReference type="InterPro" id="IPR035965">
    <property type="entry name" value="PAS-like_dom_sf"/>
</dbReference>
<evidence type="ECO:0000313" key="5">
    <source>
        <dbReference type="EMBL" id="MEH8016644.1"/>
    </source>
</evidence>
<dbReference type="SMART" id="SM00267">
    <property type="entry name" value="GGDEF"/>
    <property type="match status" value="1"/>
</dbReference>
<dbReference type="SUPFAM" id="SSF53850">
    <property type="entry name" value="Periplasmic binding protein-like II"/>
    <property type="match status" value="1"/>
</dbReference>
<dbReference type="PROSITE" id="PS50887">
    <property type="entry name" value="GGDEF"/>
    <property type="match status" value="1"/>
</dbReference>
<dbReference type="CDD" id="cd00130">
    <property type="entry name" value="PAS"/>
    <property type="match status" value="1"/>
</dbReference>
<reference evidence="5 6" key="1">
    <citation type="journal article" date="2023" name="Ecotoxicol. Environ. Saf.">
        <title>Mercury remediation potential of mercury-resistant strain Rheinheimera metallidurans sp. nov. isolated from a municipal waste dumping site.</title>
        <authorList>
            <person name="Yadav V."/>
            <person name="Manjhi A."/>
            <person name="Vadakedath N."/>
        </authorList>
    </citation>
    <scope>NUCLEOTIDE SEQUENCE [LARGE SCALE GENOMIC DNA]</scope>
    <source>
        <strain evidence="5 6">E-49</strain>
    </source>
</reference>
<feature type="domain" description="EAL" evidence="3">
    <location>
        <begin position="592"/>
        <end position="845"/>
    </location>
</feature>
<dbReference type="EMBL" id="JALAAR010000003">
    <property type="protein sequence ID" value="MEH8016644.1"/>
    <property type="molecule type" value="Genomic_DNA"/>
</dbReference>
<dbReference type="Pfam" id="PF00563">
    <property type="entry name" value="EAL"/>
    <property type="match status" value="1"/>
</dbReference>
<dbReference type="Gene3D" id="3.30.450.20">
    <property type="entry name" value="PAS domain"/>
    <property type="match status" value="1"/>
</dbReference>
<accession>A0ABU8C404</accession>
<dbReference type="InterPro" id="IPR043128">
    <property type="entry name" value="Rev_trsase/Diguanyl_cyclase"/>
</dbReference>
<feature type="domain" description="PAS" evidence="1">
    <location>
        <begin position="288"/>
        <end position="358"/>
    </location>
</feature>
<sequence length="848" mass="94855">MIRTIVLLLLLVSAAKALGREVVVGVYQNPPKLVAAADGAASGILGDLLTEIAGRENWQLKTVQCDWAYCLQLLQAGEIDLLPDVAFSEERALLLDFHRTPALFSWSQLYLAPGVPLDSLADLTGKKVLVLRDSIQQRYLQQQLNSAGIEAQLIETRSMAEAFAMVAAGQADAVAANHYFGRAHMDEYQLMQGDIVFQPVQLFYASRKGRNQDLLAVIETDLAQWQANASSPYYHILQRWGANTPPLQMPERVWWLLSMLSALLLLALLGAWWLKKQVAEKTRHLQASEERLSTILNSVDAHIYIKDTKGRYQYLNRKVAELFGCTAEQALGRRDDAFFDAATSANLQQNDQRVLQQGQRIVEEERNCSLDGQQCHTYLSVKMPLRDAKGKIYALCGISTDITEHKQQQQEIHQLAFYDALTGLPNRRLLLERLQHAVALNQRQPQQGALLFIDLDHFKDLNDSLGHAMGDKLLQLAAQRLQQHLRKIDTLARLGGDEFVVLLTDMHPDAELAIQKAGLIADKIVQLMAEAFMLQERPYSLSASVGVVMFSDGCNADELLQRADLAMYDAKERGRNGVRFFNQQMQAEVSARTELATGLRQAMAQQQFVLHFQPQIQGDTTVGAEVLLRWQHPDKGLVAPGLFIPVAESSGQILQIGRWVLQQACMQLAEWARHSDTASWYLAVNVSARQLHDVHFVDEVKKALRDNGAIAENLVLELTESQLLQDIDTVIHKMQQLTALGVRFSLDDFGTGYSSLSYLKRLPLSQLKIDRSFVRDILTDANDKAIIKTILALGQSLELAVIAEGVETEPQYQKLLQLGCQQFQGYLFGKPVALAEFAKAQLGSFTQR</sequence>